<dbReference type="InterPro" id="IPR034345">
    <property type="entry name" value="Gtt2-like_N"/>
</dbReference>
<proteinExistence type="predicted"/>
<dbReference type="Gene3D" id="1.20.1050.10">
    <property type="match status" value="1"/>
</dbReference>
<dbReference type="InterPro" id="IPR010987">
    <property type="entry name" value="Glutathione-S-Trfase_C-like"/>
</dbReference>
<feature type="domain" description="GST C-terminal" evidence="2">
    <location>
        <begin position="87"/>
        <end position="207"/>
    </location>
</feature>
<keyword evidence="3" id="KW-0808">Transferase</keyword>
<dbReference type="PANTHER" id="PTHR43968">
    <property type="match status" value="1"/>
</dbReference>
<dbReference type="PROSITE" id="PS50404">
    <property type="entry name" value="GST_NTER"/>
    <property type="match status" value="1"/>
</dbReference>
<dbReference type="InterPro" id="IPR036249">
    <property type="entry name" value="Thioredoxin-like_sf"/>
</dbReference>
<evidence type="ECO:0000313" key="4">
    <source>
        <dbReference type="Proteomes" id="UP000199391"/>
    </source>
</evidence>
<reference evidence="4" key="1">
    <citation type="submission" date="2016-10" db="EMBL/GenBank/DDBJ databases">
        <authorList>
            <person name="Varghese N."/>
            <person name="Submissions S."/>
        </authorList>
    </citation>
    <scope>NUCLEOTIDE SEQUENCE [LARGE SCALE GENOMIC DNA]</scope>
    <source>
        <strain evidence="4">CGMCC 1.11014</strain>
    </source>
</reference>
<dbReference type="Pfam" id="PF00043">
    <property type="entry name" value="GST_C"/>
    <property type="match status" value="1"/>
</dbReference>
<dbReference type="GO" id="GO:0005737">
    <property type="term" value="C:cytoplasm"/>
    <property type="evidence" value="ECO:0007669"/>
    <property type="project" value="TreeGrafter"/>
</dbReference>
<keyword evidence="4" id="KW-1185">Reference proteome</keyword>
<dbReference type="SFLD" id="SFLDS00019">
    <property type="entry name" value="Glutathione_Transferase_(cytos"/>
    <property type="match status" value="1"/>
</dbReference>
<dbReference type="CDD" id="cd03051">
    <property type="entry name" value="GST_N_GTT2_like"/>
    <property type="match status" value="1"/>
</dbReference>
<dbReference type="RefSeq" id="WP_093555215.1">
    <property type="nucleotide sequence ID" value="NZ_FPBO01000006.1"/>
</dbReference>
<dbReference type="InterPro" id="IPR004045">
    <property type="entry name" value="Glutathione_S-Trfase_N"/>
</dbReference>
<dbReference type="InterPro" id="IPR004046">
    <property type="entry name" value="GST_C"/>
</dbReference>
<evidence type="ECO:0000313" key="3">
    <source>
        <dbReference type="EMBL" id="SFU64923.1"/>
    </source>
</evidence>
<sequence>MKLYTSARAPNPRRVAMFLAEKGVNDIETVNIDLGALQNRGEEFIAKNPFGRVPALELDDGRVLTETRAICTYLEGLYPEPNLMGDGYDDRAFIEMADRRVELHVFAGIANCVRHTHPGLAALEQPQFPDFGASQGEKVREPLRWLDQVLAGQPYVAGLRFTIADITAFCAVEFARGLMKFRPSAEGLPHLQAWRDRIAERPSAAAG</sequence>
<evidence type="ECO:0000259" key="1">
    <source>
        <dbReference type="PROSITE" id="PS50404"/>
    </source>
</evidence>
<dbReference type="AlphaFoldDB" id="A0A1I7HW51"/>
<feature type="domain" description="GST N-terminal" evidence="1">
    <location>
        <begin position="1"/>
        <end position="82"/>
    </location>
</feature>
<accession>A0A1I7HW51</accession>
<dbReference type="InterPro" id="IPR040079">
    <property type="entry name" value="Glutathione_S-Trfase"/>
</dbReference>
<gene>
    <name evidence="3" type="ORF">SAMN05216552_1006226</name>
</gene>
<dbReference type="Proteomes" id="UP000199391">
    <property type="component" value="Unassembled WGS sequence"/>
</dbReference>
<dbReference type="GO" id="GO:0016740">
    <property type="term" value="F:transferase activity"/>
    <property type="evidence" value="ECO:0007669"/>
    <property type="project" value="UniProtKB-KW"/>
</dbReference>
<evidence type="ECO:0000259" key="2">
    <source>
        <dbReference type="PROSITE" id="PS50405"/>
    </source>
</evidence>
<dbReference type="Gene3D" id="3.40.30.10">
    <property type="entry name" value="Glutaredoxin"/>
    <property type="match status" value="1"/>
</dbReference>
<organism evidence="3 4">
    <name type="scientific">Pseudoduganella namucuonensis</name>
    <dbReference type="NCBI Taxonomy" id="1035707"/>
    <lineage>
        <taxon>Bacteria</taxon>
        <taxon>Pseudomonadati</taxon>
        <taxon>Pseudomonadota</taxon>
        <taxon>Betaproteobacteria</taxon>
        <taxon>Burkholderiales</taxon>
        <taxon>Oxalobacteraceae</taxon>
        <taxon>Telluria group</taxon>
        <taxon>Pseudoduganella</taxon>
    </lineage>
</organism>
<dbReference type="OrthoDB" id="9797500at2"/>
<dbReference type="SUPFAM" id="SSF47616">
    <property type="entry name" value="GST C-terminal domain-like"/>
    <property type="match status" value="1"/>
</dbReference>
<dbReference type="Pfam" id="PF13417">
    <property type="entry name" value="GST_N_3"/>
    <property type="match status" value="1"/>
</dbReference>
<dbReference type="InterPro" id="IPR050983">
    <property type="entry name" value="GST_Omega/HSP26"/>
</dbReference>
<dbReference type="PROSITE" id="PS50405">
    <property type="entry name" value="GST_CTER"/>
    <property type="match status" value="1"/>
</dbReference>
<protein>
    <submittedName>
        <fullName evidence="3">Glutathione S-transferase</fullName>
    </submittedName>
</protein>
<name>A0A1I7HW51_9BURK</name>
<dbReference type="PANTHER" id="PTHR43968:SF6">
    <property type="entry name" value="GLUTATHIONE S-TRANSFERASE OMEGA"/>
    <property type="match status" value="1"/>
</dbReference>
<dbReference type="SUPFAM" id="SSF52833">
    <property type="entry name" value="Thioredoxin-like"/>
    <property type="match status" value="1"/>
</dbReference>
<dbReference type="InterPro" id="IPR036282">
    <property type="entry name" value="Glutathione-S-Trfase_C_sf"/>
</dbReference>
<dbReference type="EMBL" id="FPBO01000006">
    <property type="protein sequence ID" value="SFU64923.1"/>
    <property type="molecule type" value="Genomic_DNA"/>
</dbReference>
<dbReference type="SFLD" id="SFLDG00358">
    <property type="entry name" value="Main_(cytGST)"/>
    <property type="match status" value="1"/>
</dbReference>
<dbReference type="STRING" id="1035707.SAMN05216552_1006226"/>